<accession>A0AAD4CPP7</accession>
<dbReference type="AlphaFoldDB" id="A0AAD4CPP7"/>
<name>A0AAD4CPP7_ASPNN</name>
<dbReference type="EMBL" id="VCAU01000026">
    <property type="protein sequence ID" value="KAF9890435.1"/>
    <property type="molecule type" value="Genomic_DNA"/>
</dbReference>
<feature type="signal peptide" evidence="1">
    <location>
        <begin position="1"/>
        <end position="20"/>
    </location>
</feature>
<dbReference type="Proteomes" id="UP001194746">
    <property type="component" value="Unassembled WGS sequence"/>
</dbReference>
<evidence type="ECO:0000313" key="3">
    <source>
        <dbReference type="Proteomes" id="UP001194746"/>
    </source>
</evidence>
<protein>
    <recommendedName>
        <fullName evidence="4">Secreted protein</fullName>
    </recommendedName>
</protein>
<evidence type="ECO:0008006" key="4">
    <source>
        <dbReference type="Google" id="ProtNLM"/>
    </source>
</evidence>
<comment type="caution">
    <text evidence="2">The sequence shown here is derived from an EMBL/GenBank/DDBJ whole genome shotgun (WGS) entry which is preliminary data.</text>
</comment>
<sequence length="137" mass="15012">MVNFKLAAVLLLTNSVLTLAARRQYKLEFFDDSDCRQSVGSAAVLWRGECGEFDSIKPTAFLLEDNPKGLRCKSGYQPKLLTWPEAGCPGPANATDSIMNSSQCNWLAGSVPPAHYPTGFEIPVVKSAKWQCLKSQD</sequence>
<keyword evidence="1" id="KW-0732">Signal</keyword>
<proteinExistence type="predicted"/>
<evidence type="ECO:0000313" key="2">
    <source>
        <dbReference type="EMBL" id="KAF9890435.1"/>
    </source>
</evidence>
<gene>
    <name evidence="2" type="ORF">FE257_005840</name>
</gene>
<evidence type="ECO:0000256" key="1">
    <source>
        <dbReference type="SAM" id="SignalP"/>
    </source>
</evidence>
<reference evidence="2" key="2">
    <citation type="submission" date="2020-02" db="EMBL/GenBank/DDBJ databases">
        <authorList>
            <person name="Gilchrist C.L.M."/>
            <person name="Chooi Y.-H."/>
        </authorList>
    </citation>
    <scope>NUCLEOTIDE SEQUENCE</scope>
    <source>
        <strain evidence="2">MST-FP2251</strain>
    </source>
</reference>
<feature type="chain" id="PRO_5042230260" description="Secreted protein" evidence="1">
    <location>
        <begin position="21"/>
        <end position="137"/>
    </location>
</feature>
<keyword evidence="3" id="KW-1185">Reference proteome</keyword>
<reference evidence="2" key="1">
    <citation type="journal article" date="2019" name="Beilstein J. Org. Chem.">
        <title>Nanangenines: drimane sesquiterpenoids as the dominant metabolite cohort of a novel Australian fungus, Aspergillus nanangensis.</title>
        <authorList>
            <person name="Lacey H.J."/>
            <person name="Gilchrist C.L.M."/>
            <person name="Crombie A."/>
            <person name="Kalaitzis J.A."/>
            <person name="Vuong D."/>
            <person name="Rutledge P.J."/>
            <person name="Turner P."/>
            <person name="Pitt J.I."/>
            <person name="Lacey E."/>
            <person name="Chooi Y.H."/>
            <person name="Piggott A.M."/>
        </authorList>
    </citation>
    <scope>NUCLEOTIDE SEQUENCE</scope>
    <source>
        <strain evidence="2">MST-FP2251</strain>
    </source>
</reference>
<organism evidence="2 3">
    <name type="scientific">Aspergillus nanangensis</name>
    <dbReference type="NCBI Taxonomy" id="2582783"/>
    <lineage>
        <taxon>Eukaryota</taxon>
        <taxon>Fungi</taxon>
        <taxon>Dikarya</taxon>
        <taxon>Ascomycota</taxon>
        <taxon>Pezizomycotina</taxon>
        <taxon>Eurotiomycetes</taxon>
        <taxon>Eurotiomycetidae</taxon>
        <taxon>Eurotiales</taxon>
        <taxon>Aspergillaceae</taxon>
        <taxon>Aspergillus</taxon>
        <taxon>Aspergillus subgen. Circumdati</taxon>
    </lineage>
</organism>